<dbReference type="EMBL" id="CP093310">
    <property type="protein sequence ID" value="UNK04755.1"/>
    <property type="molecule type" value="Genomic_DNA"/>
</dbReference>
<protein>
    <submittedName>
        <fullName evidence="2">DUF551 domain-containing protein</fullName>
    </submittedName>
</protein>
<evidence type="ECO:0000313" key="3">
    <source>
        <dbReference type="Proteomes" id="UP000829560"/>
    </source>
</evidence>
<feature type="domain" description="DUF551" evidence="1">
    <location>
        <begin position="4"/>
        <end position="71"/>
    </location>
</feature>
<keyword evidence="3" id="KW-1185">Reference proteome</keyword>
<organism evidence="2 3">
    <name type="scientific">Psychrobacter raelei</name>
    <dbReference type="NCBI Taxonomy" id="2565531"/>
    <lineage>
        <taxon>Bacteria</taxon>
        <taxon>Pseudomonadati</taxon>
        <taxon>Pseudomonadota</taxon>
        <taxon>Gammaproteobacteria</taxon>
        <taxon>Moraxellales</taxon>
        <taxon>Moraxellaceae</taxon>
        <taxon>Psychrobacter</taxon>
    </lineage>
</organism>
<dbReference type="Pfam" id="PF04448">
    <property type="entry name" value="DUF551"/>
    <property type="match status" value="1"/>
</dbReference>
<dbReference type="KEGG" id="prae:MN210_11140"/>
<dbReference type="AlphaFoldDB" id="A0AAT9PBK9"/>
<gene>
    <name evidence="2" type="ORF">MN210_11140</name>
</gene>
<dbReference type="RefSeq" id="WP_241878302.1">
    <property type="nucleotide sequence ID" value="NZ_CP093310.2"/>
</dbReference>
<dbReference type="InterPro" id="IPR007539">
    <property type="entry name" value="DUF551"/>
</dbReference>
<name>A0AAT9PBK9_9GAMM</name>
<sequence length="77" mass="8967">MNNWISVKDRLPDMHKRVLIKGDATYVAGRAPTSNQNDDWGIKGDWYWSIVSDFWIDAHMITHWQPLPEPPRGDSCE</sequence>
<evidence type="ECO:0000259" key="1">
    <source>
        <dbReference type="Pfam" id="PF04448"/>
    </source>
</evidence>
<dbReference type="Proteomes" id="UP000829560">
    <property type="component" value="Chromosome"/>
</dbReference>
<reference evidence="2" key="1">
    <citation type="submission" date="2024-03" db="EMBL/GenBank/DDBJ databases">
        <title>Psychrobacter raelis sp. nov. isolated from a dog with peritonitis.</title>
        <authorList>
            <person name="Schiavone A."/>
            <person name="Manzulli V."/>
            <person name="Camarda A."/>
            <person name="Cafiero M.A."/>
            <person name="Vasco I."/>
            <person name="Marino L."/>
            <person name="Pennuzzi G."/>
            <person name="Serrecchia L."/>
            <person name="Galante D."/>
            <person name="Pugliese N."/>
        </authorList>
    </citation>
    <scope>NUCLEOTIDE SEQUENCE</scope>
    <source>
        <strain evidence="2">PraFG1</strain>
    </source>
</reference>
<evidence type="ECO:0000313" key="2">
    <source>
        <dbReference type="EMBL" id="UNK04755.1"/>
    </source>
</evidence>
<proteinExistence type="predicted"/>
<accession>A0AAT9PBK9</accession>